<dbReference type="Proteomes" id="UP000319732">
    <property type="component" value="Unassembled WGS sequence"/>
</dbReference>
<dbReference type="OrthoDB" id="5731040at2"/>
<evidence type="ECO:0000256" key="4">
    <source>
        <dbReference type="ARBA" id="ARBA00023136"/>
    </source>
</evidence>
<evidence type="ECO:0000256" key="2">
    <source>
        <dbReference type="ARBA" id="ARBA00005722"/>
    </source>
</evidence>
<dbReference type="AlphaFoldDB" id="A0A545TFP1"/>
<name>A0A545TFP1_9GAMM</name>
<sequence length="293" mass="32823">MPYSPRLTGLSLMLLSLTGWPVLAADNGCDKDDPNCVQVGTWQFSLAVGLGARSNPVEGGDTIPLVLVPQFSYYGDRFFIDNLDFGYTLYDSPKQSFSLIASPGYDRVFFQRNDLQNFFVESAGLQTSLGLPGTGLGFVDDDLGDEERLNLQVLRERERRVTYLGGLEWSYGFDGAQLQFNYLHEVTGEHHGDEARLALAIPLYSQRWQLAATLGATWKSDRLVSYYYGEKRLYEPGSAVNPFARVSYTRPLNEKWTLRIFGHYQKLGSSIANSPIVEEDDVLTVFVGGVYSF</sequence>
<comment type="subcellular location">
    <subcellularLocation>
        <location evidence="1">Cell outer membrane</location>
    </subcellularLocation>
</comment>
<evidence type="ECO:0000313" key="8">
    <source>
        <dbReference type="Proteomes" id="UP000319732"/>
    </source>
</evidence>
<evidence type="ECO:0000256" key="3">
    <source>
        <dbReference type="ARBA" id="ARBA00022729"/>
    </source>
</evidence>
<keyword evidence="5" id="KW-0998">Cell outer membrane</keyword>
<keyword evidence="8" id="KW-1185">Reference proteome</keyword>
<feature type="signal peptide" evidence="6">
    <location>
        <begin position="1"/>
        <end position="24"/>
    </location>
</feature>
<evidence type="ECO:0000256" key="1">
    <source>
        <dbReference type="ARBA" id="ARBA00004442"/>
    </source>
</evidence>
<accession>A0A545TFP1</accession>
<keyword evidence="4" id="KW-0472">Membrane</keyword>
<comment type="similarity">
    <text evidence="2">Belongs to the MipA/OmpV family.</text>
</comment>
<evidence type="ECO:0000256" key="6">
    <source>
        <dbReference type="SAM" id="SignalP"/>
    </source>
</evidence>
<reference evidence="7 8" key="1">
    <citation type="submission" date="2019-06" db="EMBL/GenBank/DDBJ databases">
        <title>Whole genome sequence for Cellvibrionaceae sp. R142.</title>
        <authorList>
            <person name="Wang G."/>
        </authorList>
    </citation>
    <scope>NUCLEOTIDE SEQUENCE [LARGE SCALE GENOMIC DNA]</scope>
    <source>
        <strain evidence="7 8">R142</strain>
    </source>
</reference>
<feature type="chain" id="PRO_5021949857" evidence="6">
    <location>
        <begin position="25"/>
        <end position="293"/>
    </location>
</feature>
<dbReference type="EMBL" id="VHSG01000015">
    <property type="protein sequence ID" value="TQV75996.1"/>
    <property type="molecule type" value="Genomic_DNA"/>
</dbReference>
<evidence type="ECO:0000313" key="7">
    <source>
        <dbReference type="EMBL" id="TQV75996.1"/>
    </source>
</evidence>
<dbReference type="RefSeq" id="WP_142905205.1">
    <property type="nucleotide sequence ID" value="NZ_ML660095.1"/>
</dbReference>
<evidence type="ECO:0000256" key="5">
    <source>
        <dbReference type="ARBA" id="ARBA00023237"/>
    </source>
</evidence>
<gene>
    <name evidence="7" type="ORF">FKG94_15410</name>
</gene>
<organism evidence="7 8">
    <name type="scientific">Exilibacterium tricleocarpae</name>
    <dbReference type="NCBI Taxonomy" id="2591008"/>
    <lineage>
        <taxon>Bacteria</taxon>
        <taxon>Pseudomonadati</taxon>
        <taxon>Pseudomonadota</taxon>
        <taxon>Gammaproteobacteria</taxon>
        <taxon>Cellvibrionales</taxon>
        <taxon>Cellvibrionaceae</taxon>
        <taxon>Exilibacterium</taxon>
    </lineage>
</organism>
<comment type="caution">
    <text evidence="7">The sequence shown here is derived from an EMBL/GenBank/DDBJ whole genome shotgun (WGS) entry which is preliminary data.</text>
</comment>
<dbReference type="PANTHER" id="PTHR38776:SF1">
    <property type="entry name" value="MLTA-INTERACTING PROTEIN-RELATED"/>
    <property type="match status" value="1"/>
</dbReference>
<proteinExistence type="inferred from homology"/>
<keyword evidence="3 6" id="KW-0732">Signal</keyword>
<dbReference type="Pfam" id="PF06629">
    <property type="entry name" value="MipA"/>
    <property type="match status" value="1"/>
</dbReference>
<protein>
    <submittedName>
        <fullName evidence="7">MipA/OmpV family protein</fullName>
    </submittedName>
</protein>
<dbReference type="GO" id="GO:0009252">
    <property type="term" value="P:peptidoglycan biosynthetic process"/>
    <property type="evidence" value="ECO:0007669"/>
    <property type="project" value="TreeGrafter"/>
</dbReference>
<dbReference type="GO" id="GO:0009279">
    <property type="term" value="C:cell outer membrane"/>
    <property type="evidence" value="ECO:0007669"/>
    <property type="project" value="UniProtKB-SubCell"/>
</dbReference>
<dbReference type="InterPro" id="IPR010583">
    <property type="entry name" value="MipA"/>
</dbReference>
<dbReference type="PANTHER" id="PTHR38776">
    <property type="entry name" value="MLTA-INTERACTING PROTEIN-RELATED"/>
    <property type="match status" value="1"/>
</dbReference>